<feature type="non-terminal residue" evidence="1">
    <location>
        <position position="1"/>
    </location>
</feature>
<accession>A0A225UCY2</accession>
<proteinExistence type="predicted"/>
<name>A0A225UCY2_9STRA</name>
<dbReference type="InterPro" id="IPR025659">
    <property type="entry name" value="Tubby-like_C"/>
</dbReference>
<gene>
    <name evidence="1" type="ORF">PHMEG_00040843</name>
</gene>
<dbReference type="EMBL" id="NBNE01021751">
    <property type="protein sequence ID" value="OWY90843.1"/>
    <property type="molecule type" value="Genomic_DNA"/>
</dbReference>
<organism evidence="1 2">
    <name type="scientific">Phytophthora megakarya</name>
    <dbReference type="NCBI Taxonomy" id="4795"/>
    <lineage>
        <taxon>Eukaryota</taxon>
        <taxon>Sar</taxon>
        <taxon>Stramenopiles</taxon>
        <taxon>Oomycota</taxon>
        <taxon>Peronosporomycetes</taxon>
        <taxon>Peronosporales</taxon>
        <taxon>Peronosporaceae</taxon>
        <taxon>Phytophthora</taxon>
    </lineage>
</organism>
<dbReference type="SUPFAM" id="SSF54518">
    <property type="entry name" value="Tubby C-terminal domain-like"/>
    <property type="match status" value="1"/>
</dbReference>
<dbReference type="OrthoDB" id="8775810at2759"/>
<dbReference type="STRING" id="4795.A0A225UCY2"/>
<sequence>PFPSDIATIVNLSRLSNLAAFPGSETNLVQGHVVRIKTMLSSQYHFFDMIRSVAISSKLSMESGNYIGKLRSNFLKKKSRYQEIEGLTVGDSSSSFSVLIDLRRSLTETVMTVAHSPIRPESLQVFENKGPNFNGRVDEKKFHKDFRAPLHCTLIQAFAAALTQFNRVEKNIIAAKIQINAKT</sequence>
<protein>
    <submittedName>
        <fullName evidence="1">Alanine racemase</fullName>
    </submittedName>
</protein>
<evidence type="ECO:0000313" key="2">
    <source>
        <dbReference type="Proteomes" id="UP000198211"/>
    </source>
</evidence>
<reference evidence="2" key="1">
    <citation type="submission" date="2017-03" db="EMBL/GenBank/DDBJ databases">
        <title>Phytopthora megakarya and P. palmivora, two closely related causual agents of cacao black pod achieved similar genome size and gene model numbers by different mechanisms.</title>
        <authorList>
            <person name="Ali S."/>
            <person name="Shao J."/>
            <person name="Larry D.J."/>
            <person name="Kronmiller B."/>
            <person name="Shen D."/>
            <person name="Strem M.D."/>
            <person name="Melnick R.L."/>
            <person name="Guiltinan M.J."/>
            <person name="Tyler B.M."/>
            <person name="Meinhardt L.W."/>
            <person name="Bailey B.A."/>
        </authorList>
    </citation>
    <scope>NUCLEOTIDE SEQUENCE [LARGE SCALE GENOMIC DNA]</scope>
    <source>
        <strain evidence="2">zdho120</strain>
    </source>
</reference>
<dbReference type="AlphaFoldDB" id="A0A225UCY2"/>
<comment type="caution">
    <text evidence="1">The sequence shown here is derived from an EMBL/GenBank/DDBJ whole genome shotgun (WGS) entry which is preliminary data.</text>
</comment>
<keyword evidence="2" id="KW-1185">Reference proteome</keyword>
<dbReference type="Proteomes" id="UP000198211">
    <property type="component" value="Unassembled WGS sequence"/>
</dbReference>
<evidence type="ECO:0000313" key="1">
    <source>
        <dbReference type="EMBL" id="OWY90843.1"/>
    </source>
</evidence>